<dbReference type="CDD" id="cd06922">
    <property type="entry name" value="ChtBD1_GH18_1"/>
    <property type="match status" value="1"/>
</dbReference>
<dbReference type="InterPro" id="IPR011583">
    <property type="entry name" value="Chitinase_II/V-like_cat"/>
</dbReference>
<keyword evidence="9 12" id="KW-0326">Glycosidase</keyword>
<dbReference type="OrthoDB" id="73875at2759"/>
<dbReference type="AlphaFoldDB" id="S7ZSB2"/>
<evidence type="ECO:0000256" key="7">
    <source>
        <dbReference type="ARBA" id="ARBA00023026"/>
    </source>
</evidence>
<evidence type="ECO:0000313" key="18">
    <source>
        <dbReference type="Proteomes" id="UP000019376"/>
    </source>
</evidence>
<dbReference type="InterPro" id="IPR001579">
    <property type="entry name" value="Glyco_hydro_18_chit_AS"/>
</dbReference>
<dbReference type="PROSITE" id="PS50941">
    <property type="entry name" value="CHIT_BIND_I_2"/>
    <property type="match status" value="1"/>
</dbReference>
<evidence type="ECO:0000256" key="9">
    <source>
        <dbReference type="ARBA" id="ARBA00023295"/>
    </source>
</evidence>
<gene>
    <name evidence="17" type="ORF">PDE_06566</name>
</gene>
<dbReference type="PANTHER" id="PTHR47700:SF2">
    <property type="entry name" value="CHITINASE"/>
    <property type="match status" value="1"/>
</dbReference>
<proteinExistence type="inferred from homology"/>
<evidence type="ECO:0000256" key="14">
    <source>
        <dbReference type="SAM" id="SignalP"/>
    </source>
</evidence>
<dbReference type="Gene3D" id="3.20.20.80">
    <property type="entry name" value="Glycosidases"/>
    <property type="match status" value="1"/>
</dbReference>
<dbReference type="PROSITE" id="PS00026">
    <property type="entry name" value="CHIT_BIND_I_1"/>
    <property type="match status" value="1"/>
</dbReference>
<protein>
    <recommendedName>
        <fullName evidence="3">chitinase</fullName>
        <ecNumber evidence="3">3.2.1.14</ecNumber>
    </recommendedName>
</protein>
<dbReference type="Gene3D" id="3.30.60.10">
    <property type="entry name" value="Endochitinase-like"/>
    <property type="match status" value="1"/>
</dbReference>
<evidence type="ECO:0000256" key="10">
    <source>
        <dbReference type="ARBA" id="ARBA00023326"/>
    </source>
</evidence>
<dbReference type="SMR" id="S7ZSB2"/>
<keyword evidence="4 11" id="KW-0147">Chitin-binding</keyword>
<dbReference type="GO" id="GO:0006032">
    <property type="term" value="P:chitin catabolic process"/>
    <property type="evidence" value="ECO:0007669"/>
    <property type="project" value="UniProtKB-KW"/>
</dbReference>
<dbReference type="SMART" id="SM00636">
    <property type="entry name" value="Glyco_18"/>
    <property type="match status" value="1"/>
</dbReference>
<evidence type="ECO:0000256" key="4">
    <source>
        <dbReference type="ARBA" id="ARBA00022669"/>
    </source>
</evidence>
<accession>S7ZSB2</accession>
<dbReference type="STRING" id="933388.S7ZSB2"/>
<feature type="region of interest" description="Disordered" evidence="13">
    <location>
        <begin position="20"/>
        <end position="57"/>
    </location>
</feature>
<keyword evidence="7" id="KW-0843">Virulence</keyword>
<dbReference type="InterPro" id="IPR001002">
    <property type="entry name" value="Chitin-bd_1"/>
</dbReference>
<dbReference type="GO" id="GO:0008843">
    <property type="term" value="F:endochitinase activity"/>
    <property type="evidence" value="ECO:0007669"/>
    <property type="project" value="UniProtKB-EC"/>
</dbReference>
<dbReference type="PROSITE" id="PS01095">
    <property type="entry name" value="GH18_1"/>
    <property type="match status" value="1"/>
</dbReference>
<dbReference type="PhylomeDB" id="S7ZSB2"/>
<keyword evidence="6" id="KW-0146">Chitin degradation</keyword>
<dbReference type="Gene3D" id="3.10.50.10">
    <property type="match status" value="1"/>
</dbReference>
<evidence type="ECO:0000256" key="12">
    <source>
        <dbReference type="RuleBase" id="RU000489"/>
    </source>
</evidence>
<evidence type="ECO:0000256" key="11">
    <source>
        <dbReference type="PROSITE-ProRule" id="PRU00261"/>
    </source>
</evidence>
<dbReference type="CDD" id="cd00035">
    <property type="entry name" value="ChtBD1"/>
    <property type="match status" value="1"/>
</dbReference>
<reference evidence="17 18" key="1">
    <citation type="journal article" date="2013" name="PLoS ONE">
        <title>Genomic and secretomic analyses reveal unique features of the lignocellulolytic enzyme system of Penicillium decumbens.</title>
        <authorList>
            <person name="Liu G."/>
            <person name="Zhang L."/>
            <person name="Wei X."/>
            <person name="Zou G."/>
            <person name="Qin Y."/>
            <person name="Ma L."/>
            <person name="Li J."/>
            <person name="Zheng H."/>
            <person name="Wang S."/>
            <person name="Wang C."/>
            <person name="Xun L."/>
            <person name="Zhao G.-P."/>
            <person name="Zhou Z."/>
            <person name="Qu Y."/>
        </authorList>
    </citation>
    <scope>NUCLEOTIDE SEQUENCE [LARGE SCALE GENOMIC DNA]</scope>
    <source>
        <strain evidence="18">114-2 / CGMCC 5302</strain>
    </source>
</reference>
<comment type="caution">
    <text evidence="11">Lacks conserved residue(s) required for the propagation of feature annotation.</text>
</comment>
<dbReference type="GO" id="GO:0000272">
    <property type="term" value="P:polysaccharide catabolic process"/>
    <property type="evidence" value="ECO:0007669"/>
    <property type="project" value="UniProtKB-KW"/>
</dbReference>
<name>S7ZSB2_PENO1</name>
<evidence type="ECO:0000256" key="5">
    <source>
        <dbReference type="ARBA" id="ARBA00022801"/>
    </source>
</evidence>
<dbReference type="Proteomes" id="UP000019376">
    <property type="component" value="Unassembled WGS sequence"/>
</dbReference>
<dbReference type="SUPFAM" id="SSF54556">
    <property type="entry name" value="Chitinase insertion domain"/>
    <property type="match status" value="1"/>
</dbReference>
<keyword evidence="5 12" id="KW-0378">Hydrolase</keyword>
<dbReference type="HOGENOM" id="CLU_009688_0_0_1"/>
<dbReference type="PROSITE" id="PS51910">
    <property type="entry name" value="GH18_2"/>
    <property type="match status" value="1"/>
</dbReference>
<dbReference type="InterPro" id="IPR053214">
    <property type="entry name" value="LysM12-like"/>
</dbReference>
<evidence type="ECO:0000259" key="15">
    <source>
        <dbReference type="PROSITE" id="PS50941"/>
    </source>
</evidence>
<keyword evidence="10" id="KW-0624">Polysaccharide degradation</keyword>
<keyword evidence="8" id="KW-0119">Carbohydrate metabolism</keyword>
<evidence type="ECO:0000256" key="13">
    <source>
        <dbReference type="SAM" id="MobiDB-lite"/>
    </source>
</evidence>
<dbReference type="PANTHER" id="PTHR47700">
    <property type="entry name" value="V CHITINASE, PUTATIVE (AFU_ORTHOLOGUE AFUA_6G13720)-RELATED"/>
    <property type="match status" value="1"/>
</dbReference>
<evidence type="ECO:0000259" key="16">
    <source>
        <dbReference type="PROSITE" id="PS51910"/>
    </source>
</evidence>
<evidence type="ECO:0000256" key="1">
    <source>
        <dbReference type="ARBA" id="ARBA00000822"/>
    </source>
</evidence>
<comment type="catalytic activity">
    <reaction evidence="1">
        <text>Random endo-hydrolysis of N-acetyl-beta-D-glucosaminide (1-&gt;4)-beta-linkages in chitin and chitodextrins.</text>
        <dbReference type="EC" id="3.2.1.14"/>
    </reaction>
</comment>
<dbReference type="SMART" id="SM00270">
    <property type="entry name" value="ChtBD1"/>
    <property type="match status" value="2"/>
</dbReference>
<feature type="chain" id="PRO_5004547516" description="chitinase" evidence="14">
    <location>
        <begin position="20"/>
        <end position="1246"/>
    </location>
</feature>
<dbReference type="EMBL" id="KB644413">
    <property type="protein sequence ID" value="EPS31611.1"/>
    <property type="molecule type" value="Genomic_DNA"/>
</dbReference>
<dbReference type="SUPFAM" id="SSF51445">
    <property type="entry name" value="(Trans)glycosidases"/>
    <property type="match status" value="1"/>
</dbReference>
<feature type="disulfide bond" evidence="11">
    <location>
        <begin position="162"/>
        <end position="174"/>
    </location>
</feature>
<comment type="similarity">
    <text evidence="2">Belongs to the glycosyl hydrolase 18 family. Chitinase class V subfamily.</text>
</comment>
<feature type="domain" description="Chitin-binding type-1" evidence="15">
    <location>
        <begin position="148"/>
        <end position="194"/>
    </location>
</feature>
<dbReference type="InterPro" id="IPR001223">
    <property type="entry name" value="Glyco_hydro18_cat"/>
</dbReference>
<dbReference type="eggNOG" id="KOG2806">
    <property type="taxonomic scope" value="Eukaryota"/>
</dbReference>
<evidence type="ECO:0000256" key="6">
    <source>
        <dbReference type="ARBA" id="ARBA00023024"/>
    </source>
</evidence>
<keyword evidence="14" id="KW-0732">Signal</keyword>
<feature type="compositionally biased region" description="Basic residues" evidence="13">
    <location>
        <begin position="23"/>
        <end position="35"/>
    </location>
</feature>
<dbReference type="Pfam" id="PF00187">
    <property type="entry name" value="Chitin_bind_1"/>
    <property type="match status" value="1"/>
</dbReference>
<dbReference type="Pfam" id="PF00704">
    <property type="entry name" value="Glyco_hydro_18"/>
    <property type="match status" value="1"/>
</dbReference>
<dbReference type="InterPro" id="IPR017853">
    <property type="entry name" value="GH"/>
</dbReference>
<dbReference type="GO" id="GO:0008061">
    <property type="term" value="F:chitin binding"/>
    <property type="evidence" value="ECO:0007669"/>
    <property type="project" value="UniProtKB-UniRule"/>
</dbReference>
<dbReference type="InterPro" id="IPR036861">
    <property type="entry name" value="Endochitinase-like_sf"/>
</dbReference>
<dbReference type="SUPFAM" id="SSF57016">
    <property type="entry name" value="Plant lectins/antimicrobial peptides"/>
    <property type="match status" value="1"/>
</dbReference>
<feature type="signal peptide" evidence="14">
    <location>
        <begin position="1"/>
        <end position="19"/>
    </location>
</feature>
<dbReference type="InterPro" id="IPR018371">
    <property type="entry name" value="Chitin-binding_1_CS"/>
</dbReference>
<evidence type="ECO:0000256" key="2">
    <source>
        <dbReference type="ARBA" id="ARBA00008682"/>
    </source>
</evidence>
<keyword evidence="11" id="KW-1015">Disulfide bond</keyword>
<sequence>MQILLPVLLALASCNIAQGDQHHHGHQHHHEKRKSASAVPHSTPVPQLPKNSSSALPPLYQPYSKNRPKFENEALVRHLSQHPRERLDNLDAGPGFGSSSLRKRDLPVGSCAPGVPCTNGACCSKTGVCSYAPSSCGADVCISNCDAKAPCGQYANPDNATCPLNVCCSQYGFCGSTDDFCGTGCQEGFGGCGPAPTPSCSSGSNSASARRIGYYESWATQRPCDVVTPEDLKLTGLTHLNFAFSFFDPSTFQISPMDSNAASLYTRFTALKRKQPGLQTWLSVGGWSFNDATNTPDTQHAFSNMVGSAANRQAFISSLRNFMQTYGFDGVDIDWEYPAASDRGGVAADFSNFSIFLAELRASFGSGLGISATLPSSYWYLQHFDVLNMEPSVDWFNFMSYDIHGVWDSRNKFTGPYIRPHTNLTEISDGLSLLWRAGVSPSKVMLGLGWYGRSFTLADPSCTTPNGACQFTTGGTAGQCTKSSGTLSNAEIKRILATGKGTESYDATAGVRWLTFDSNQWVSFDDGVTMQQKISFANSLCLGGTLIWSIDQDNTAGDSMNDLMGIGTANGVSEAAAASFKEQMANATLQDAVASSCYWSLCGGTCTAGYFDVTEARGQIAGFQQNSVCAPGELQKLCCAPGTTMGTCQWEGFRGVGMPCSPACSDPDATIVARNTNSYQSNDGGQIEDLTCTGGFQAYCCKGFVPSSITNSGNLLLYTDTSMLSKRDGSTNGLSLYTGAHGVEKRSFAMPLLASELGVLCVADLAPSLLSASFTFGLSLAAEGAICAAATGALLSGVAVLGWKIFDSITGWLFGGSPSKPNVGVPTTVAGRSSYGQWPLLDFSGGTTTSTCDCAVTYTCRYGMGWDEVCDNQRWAIDKLLNGKTVYQPLAAGRAPGANQALWKGQRHPGYRTAAQVKIPGKRYRCEVDEFPMGNLMESGGGSPQACRLVNGAANGKQGSDWNMWKLAQWKPCSAYRSGVCGIRDNGPPATWAFGKLPAGRGKGSGQHFIDAYGFDEQTAGSSCWATYTWTRVPGSIETSTPVDHGFRVLDDDPMYGRAFGWGRQSWHEDPAPMTMSNRPYNYQPVVNQKRGPLGNDTWDEQDSDLAGVCHADFGSLESSKQDAHRDLNYDDLLFVDLEGNPVDGRTCNIIYEDSDPHSEVRLMLDEEGNVVEVYVGDSEAGLWTRQAVKSSHPDAVTVEPSTVTVTTGVAAGSESRPTMVFPTSTIGHQTGSGSIVTPAPYADGL</sequence>
<evidence type="ECO:0000256" key="3">
    <source>
        <dbReference type="ARBA" id="ARBA00012729"/>
    </source>
</evidence>
<keyword evidence="18" id="KW-1185">Reference proteome</keyword>
<organism evidence="17 18">
    <name type="scientific">Penicillium oxalicum (strain 114-2 / CGMCC 5302)</name>
    <name type="common">Penicillium decumbens</name>
    <dbReference type="NCBI Taxonomy" id="933388"/>
    <lineage>
        <taxon>Eukaryota</taxon>
        <taxon>Fungi</taxon>
        <taxon>Dikarya</taxon>
        <taxon>Ascomycota</taxon>
        <taxon>Pezizomycotina</taxon>
        <taxon>Eurotiomycetes</taxon>
        <taxon>Eurotiomycetidae</taxon>
        <taxon>Eurotiales</taxon>
        <taxon>Aspergillaceae</taxon>
        <taxon>Penicillium</taxon>
    </lineage>
</organism>
<feature type="domain" description="GH18" evidence="16">
    <location>
        <begin position="209"/>
        <end position="567"/>
    </location>
</feature>
<dbReference type="EC" id="3.2.1.14" evidence="3"/>
<evidence type="ECO:0000256" key="8">
    <source>
        <dbReference type="ARBA" id="ARBA00023277"/>
    </source>
</evidence>
<dbReference type="InterPro" id="IPR029070">
    <property type="entry name" value="Chitinase_insertion_sf"/>
</dbReference>
<evidence type="ECO:0000313" key="17">
    <source>
        <dbReference type="EMBL" id="EPS31611.1"/>
    </source>
</evidence>
<feature type="disulfide bond" evidence="11">
    <location>
        <begin position="167"/>
        <end position="181"/>
    </location>
</feature>